<reference evidence="2 3" key="1">
    <citation type="submission" date="2016-10" db="EMBL/GenBank/DDBJ databases">
        <authorList>
            <person name="de Groot N.N."/>
        </authorList>
    </citation>
    <scope>NUCLEOTIDE SEQUENCE [LARGE SCALE GENOMIC DNA]</scope>
    <source>
        <strain evidence="2 3">DSM 19012</strain>
    </source>
</reference>
<dbReference type="Proteomes" id="UP000181976">
    <property type="component" value="Unassembled WGS sequence"/>
</dbReference>
<accession>A0A1I1XR36</accession>
<feature type="domain" description="DUF1508" evidence="1">
    <location>
        <begin position="9"/>
        <end position="56"/>
    </location>
</feature>
<protein>
    <recommendedName>
        <fullName evidence="1">DUF1508 domain-containing protein</fullName>
    </recommendedName>
</protein>
<dbReference type="Gene3D" id="2.30.29.80">
    <property type="match status" value="1"/>
</dbReference>
<dbReference type="eggNOG" id="COG3422">
    <property type="taxonomic scope" value="Bacteria"/>
</dbReference>
<dbReference type="SUPFAM" id="SSF160113">
    <property type="entry name" value="YegP-like"/>
    <property type="match status" value="2"/>
</dbReference>
<organism evidence="2 3">
    <name type="scientific">Thermophagus xiamenensis</name>
    <dbReference type="NCBI Taxonomy" id="385682"/>
    <lineage>
        <taxon>Bacteria</taxon>
        <taxon>Pseudomonadati</taxon>
        <taxon>Bacteroidota</taxon>
        <taxon>Bacteroidia</taxon>
        <taxon>Marinilabiliales</taxon>
        <taxon>Marinilabiliaceae</taxon>
        <taxon>Thermophagus</taxon>
    </lineage>
</organism>
<dbReference type="PANTHER" id="PTHR40606">
    <property type="match status" value="1"/>
</dbReference>
<sequence>MGKYVVSTAKNGQLMFNLKADNGEIILTSETYTSKAGCQNGINSVKENSNIDARYERKVTNNQKPYFVLKATNGQIIGKSEFYSSNSAMENGIRSVKKNGPEAMVIGF</sequence>
<name>A0A1I1XR36_9BACT</name>
<evidence type="ECO:0000259" key="1">
    <source>
        <dbReference type="Pfam" id="PF07411"/>
    </source>
</evidence>
<evidence type="ECO:0000313" key="2">
    <source>
        <dbReference type="EMBL" id="SFE09068.1"/>
    </source>
</evidence>
<dbReference type="STRING" id="385682.SAMN05444380_106108"/>
<dbReference type="InParanoid" id="A0A1I1XR36"/>
<keyword evidence="3" id="KW-1185">Reference proteome</keyword>
<dbReference type="InterPro" id="IPR036913">
    <property type="entry name" value="YegP-like_sf"/>
</dbReference>
<dbReference type="OrthoDB" id="9802792at2"/>
<proteinExistence type="predicted"/>
<dbReference type="InterPro" id="IPR051141">
    <property type="entry name" value="UPF0339_domain"/>
</dbReference>
<evidence type="ECO:0000313" key="3">
    <source>
        <dbReference type="Proteomes" id="UP000181976"/>
    </source>
</evidence>
<dbReference type="EMBL" id="FONA01000006">
    <property type="protein sequence ID" value="SFE09068.1"/>
    <property type="molecule type" value="Genomic_DNA"/>
</dbReference>
<feature type="domain" description="DUF1508" evidence="1">
    <location>
        <begin position="62"/>
        <end position="105"/>
    </location>
</feature>
<dbReference type="RefSeq" id="WP_010527363.1">
    <property type="nucleotide sequence ID" value="NZ_AFSL01000041.1"/>
</dbReference>
<dbReference type="Pfam" id="PF07411">
    <property type="entry name" value="DUF1508"/>
    <property type="match status" value="2"/>
</dbReference>
<dbReference type="PANTHER" id="PTHR40606:SF1">
    <property type="entry name" value="UPF0339 PROTEIN YEGP"/>
    <property type="match status" value="1"/>
</dbReference>
<gene>
    <name evidence="2" type="ORF">SAMN05444380_106108</name>
</gene>
<dbReference type="AlphaFoldDB" id="A0A1I1XR36"/>
<dbReference type="InterPro" id="IPR010879">
    <property type="entry name" value="DUF1508"/>
</dbReference>